<accession>A0A8T9SWW4</accession>
<evidence type="ECO:0000256" key="1">
    <source>
        <dbReference type="SAM" id="MobiDB-lite"/>
    </source>
</evidence>
<dbReference type="Proteomes" id="UP000829925">
    <property type="component" value="Chromosome"/>
</dbReference>
<protein>
    <submittedName>
        <fullName evidence="2">Uncharacterized protein</fullName>
    </submittedName>
</protein>
<dbReference type="Gene3D" id="3.30.920.30">
    <property type="entry name" value="Hypothetical protein"/>
    <property type="match status" value="1"/>
</dbReference>
<dbReference type="InterPro" id="IPR038570">
    <property type="entry name" value="HicA_sf"/>
</dbReference>
<dbReference type="RefSeq" id="WP_245095134.1">
    <property type="nucleotide sequence ID" value="NZ_CP095053.1"/>
</dbReference>
<organism evidence="2 3">
    <name type="scientific">Hymenobacter aerilatus</name>
    <dbReference type="NCBI Taxonomy" id="2932251"/>
    <lineage>
        <taxon>Bacteria</taxon>
        <taxon>Pseudomonadati</taxon>
        <taxon>Bacteroidota</taxon>
        <taxon>Cytophagia</taxon>
        <taxon>Cytophagales</taxon>
        <taxon>Hymenobacteraceae</taxon>
        <taxon>Hymenobacter</taxon>
    </lineage>
</organism>
<dbReference type="SUPFAM" id="SSF54786">
    <property type="entry name" value="YcfA/nrd intein domain"/>
    <property type="match status" value="1"/>
</dbReference>
<feature type="region of interest" description="Disordered" evidence="1">
    <location>
        <begin position="74"/>
        <end position="98"/>
    </location>
</feature>
<dbReference type="KEGG" id="haei:MUN82_03825"/>
<feature type="compositionally biased region" description="Basic and acidic residues" evidence="1">
    <location>
        <begin position="88"/>
        <end position="98"/>
    </location>
</feature>
<dbReference type="EMBL" id="CP095053">
    <property type="protein sequence ID" value="UOR06227.1"/>
    <property type="molecule type" value="Genomic_DNA"/>
</dbReference>
<evidence type="ECO:0000313" key="3">
    <source>
        <dbReference type="Proteomes" id="UP000829925"/>
    </source>
</evidence>
<keyword evidence="3" id="KW-1185">Reference proteome</keyword>
<name>A0A8T9SWW4_9BACT</name>
<sequence length="98" mass="11524">MPKAVEMWLWLEFLKAQGLVYIRTHASHDIYDRPDNSLLRNITVRPNKDDEVPMTHMKTSLQTLGLQMKDFTEWQKQRGKGNKKKKVVQPEKKATDSE</sequence>
<evidence type="ECO:0000313" key="2">
    <source>
        <dbReference type="EMBL" id="UOR06227.1"/>
    </source>
</evidence>
<gene>
    <name evidence="2" type="ORF">MUN82_03825</name>
</gene>
<feature type="compositionally biased region" description="Basic residues" evidence="1">
    <location>
        <begin position="77"/>
        <end position="87"/>
    </location>
</feature>
<proteinExistence type="predicted"/>
<reference evidence="2 3" key="1">
    <citation type="submission" date="2022-04" db="EMBL/GenBank/DDBJ databases">
        <title>Hymenobacter sp. isolated from the air.</title>
        <authorList>
            <person name="Won M."/>
            <person name="Lee C.-M."/>
            <person name="Woen H.-Y."/>
            <person name="Kwon S.-W."/>
        </authorList>
    </citation>
    <scope>NUCLEOTIDE SEQUENCE [LARGE SCALE GENOMIC DNA]</scope>
    <source>
        <strain evidence="3">5413 J-13</strain>
    </source>
</reference>
<dbReference type="AlphaFoldDB" id="A0A8T9SWW4"/>